<dbReference type="RefSeq" id="WP_100190223.1">
    <property type="nucleotide sequence ID" value="NZ_PGGD01000001.1"/>
</dbReference>
<feature type="domain" description="Response receiver" evidence="1">
    <location>
        <begin position="16"/>
        <end position="172"/>
    </location>
</feature>
<dbReference type="Proteomes" id="UP000228641">
    <property type="component" value="Unassembled WGS sequence"/>
</dbReference>
<proteinExistence type="predicted"/>
<dbReference type="AlphaFoldDB" id="A0A2M8MBF5"/>
<accession>A0A2M8MBF5</accession>
<sequence>MADRFIEQSKEIANNFIQNIVFIDDKAYKEDSTNNAFSALDVSNAFAKTGKICAIYAPKSVSDIDSYNVILKKADVVILDWYLNIERDAEQQLDPDEDADNDEPRGEFTLKLLKQLTSDAGTDKLKLIIVYTGETRISDIKDDIITNIDSKSFKVNDYTIKSSNVCIIIRAKAGKKFEHIPEYKPLIVEYDKLPELILTEFTNLTNGLLSNFALSAITTIRNNTSKILGSFSPKLDPAYLGHRVNLPNPNDAKELLVQLFGDAIAELIGSENIDTNTWVENWIHNRIEEKTIDLAGKNLTVNQEILCQIISADSPDLNTKIASATKISLGKKAPKLASQLFQYGDIQIEDSDISFAKLTHHKNIFLPQQKRPMLTLGTIIKIISSNLYYICMQQRCDSVRIQGERRFLFLPLEQNEDHCSIIVSKESKFRINESSYALKTIKFRANNDEQAIYAVKNDNGKYLFTSIHQEQYEWVVDLKEMHAQRIVNNYCAQLSRVGLNESEWLRLQAK</sequence>
<dbReference type="EMBL" id="PGGD01000001">
    <property type="protein sequence ID" value="PJF01523.1"/>
    <property type="molecule type" value="Genomic_DNA"/>
</dbReference>
<evidence type="ECO:0000259" key="1">
    <source>
        <dbReference type="Pfam" id="PF19192"/>
    </source>
</evidence>
<reference evidence="2 3" key="1">
    <citation type="submission" date="2017-11" db="EMBL/GenBank/DDBJ databases">
        <title>Genome sequencing of Prevotella intermedia KCOM 1779.</title>
        <authorList>
            <person name="Kook J.-K."/>
            <person name="Park S.-N."/>
            <person name="Lim Y.K."/>
        </authorList>
    </citation>
    <scope>NUCLEOTIDE SEQUENCE [LARGE SCALE GENOMIC DNA]</scope>
    <source>
        <strain evidence="2 3">KCOM 1779</strain>
    </source>
</reference>
<dbReference type="InterPro" id="IPR043834">
    <property type="entry name" value="REC"/>
</dbReference>
<evidence type="ECO:0000313" key="2">
    <source>
        <dbReference type="EMBL" id="PJF01523.1"/>
    </source>
</evidence>
<name>A0A2M8MBF5_PREIN</name>
<organism evidence="2 3">
    <name type="scientific">Prevotella intermedia</name>
    <dbReference type="NCBI Taxonomy" id="28131"/>
    <lineage>
        <taxon>Bacteria</taxon>
        <taxon>Pseudomonadati</taxon>
        <taxon>Bacteroidota</taxon>
        <taxon>Bacteroidia</taxon>
        <taxon>Bacteroidales</taxon>
        <taxon>Prevotellaceae</taxon>
        <taxon>Prevotella</taxon>
    </lineage>
</organism>
<protein>
    <recommendedName>
        <fullName evidence="1">Response receiver domain-containing protein</fullName>
    </recommendedName>
</protein>
<dbReference type="Pfam" id="PF19192">
    <property type="entry name" value="Response_reg_2"/>
    <property type="match status" value="1"/>
</dbReference>
<evidence type="ECO:0000313" key="3">
    <source>
        <dbReference type="Proteomes" id="UP000228641"/>
    </source>
</evidence>
<gene>
    <name evidence="2" type="ORF">CUB97_07850</name>
</gene>
<comment type="caution">
    <text evidence="2">The sequence shown here is derived from an EMBL/GenBank/DDBJ whole genome shotgun (WGS) entry which is preliminary data.</text>
</comment>